<evidence type="ECO:0000259" key="3">
    <source>
        <dbReference type="PROSITE" id="PS50105"/>
    </source>
</evidence>
<protein>
    <recommendedName>
        <fullName evidence="3">SAM domain-containing protein</fullName>
    </recommendedName>
</protein>
<dbReference type="AlphaFoldDB" id="A0A1Y2BN35"/>
<reference evidence="4 5" key="1">
    <citation type="submission" date="2016-07" db="EMBL/GenBank/DDBJ databases">
        <title>Pervasive Adenine N6-methylation of Active Genes in Fungi.</title>
        <authorList>
            <consortium name="DOE Joint Genome Institute"/>
            <person name="Mondo S.J."/>
            <person name="Dannebaum R.O."/>
            <person name="Kuo R.C."/>
            <person name="Labutti K."/>
            <person name="Haridas S."/>
            <person name="Kuo A."/>
            <person name="Salamov A."/>
            <person name="Ahrendt S.R."/>
            <person name="Lipzen A."/>
            <person name="Sullivan W."/>
            <person name="Andreopoulos W.B."/>
            <person name="Clum A."/>
            <person name="Lindquist E."/>
            <person name="Daum C."/>
            <person name="Ramamoorthy G.K."/>
            <person name="Gryganskyi A."/>
            <person name="Culley D."/>
            <person name="Magnuson J.K."/>
            <person name="James T.Y."/>
            <person name="O'Malley M.A."/>
            <person name="Stajich J.E."/>
            <person name="Spatafora J.W."/>
            <person name="Visel A."/>
            <person name="Grigoriev I.V."/>
        </authorList>
    </citation>
    <scope>NUCLEOTIDE SEQUENCE [LARGE SCALE GENOMIC DNA]</scope>
    <source>
        <strain evidence="4 5">JEL800</strain>
    </source>
</reference>
<accession>A0A1Y2BN35</accession>
<feature type="compositionally biased region" description="Polar residues" evidence="1">
    <location>
        <begin position="420"/>
        <end position="441"/>
    </location>
</feature>
<keyword evidence="2" id="KW-0812">Transmembrane</keyword>
<dbReference type="EMBL" id="MCGO01000057">
    <property type="protein sequence ID" value="ORY36112.1"/>
    <property type="molecule type" value="Genomic_DNA"/>
</dbReference>
<evidence type="ECO:0000256" key="2">
    <source>
        <dbReference type="SAM" id="Phobius"/>
    </source>
</evidence>
<name>A0A1Y2BN35_9FUNG</name>
<keyword evidence="2" id="KW-1133">Transmembrane helix</keyword>
<gene>
    <name evidence="4" type="ORF">BCR33DRAFT_722211</name>
</gene>
<dbReference type="OrthoDB" id="2390104at2759"/>
<keyword evidence="5" id="KW-1185">Reference proteome</keyword>
<dbReference type="SUPFAM" id="SSF47769">
    <property type="entry name" value="SAM/Pointed domain"/>
    <property type="match status" value="1"/>
</dbReference>
<dbReference type="CDD" id="cd12087">
    <property type="entry name" value="TM_EGFR-like"/>
    <property type="match status" value="1"/>
</dbReference>
<dbReference type="Proteomes" id="UP000193642">
    <property type="component" value="Unassembled WGS sequence"/>
</dbReference>
<dbReference type="Pfam" id="PF07647">
    <property type="entry name" value="SAM_2"/>
    <property type="match status" value="1"/>
</dbReference>
<feature type="region of interest" description="Disordered" evidence="1">
    <location>
        <begin position="404"/>
        <end position="453"/>
    </location>
</feature>
<proteinExistence type="predicted"/>
<dbReference type="PROSITE" id="PS50105">
    <property type="entry name" value="SAM_DOMAIN"/>
    <property type="match status" value="1"/>
</dbReference>
<dbReference type="Gene3D" id="1.10.150.50">
    <property type="entry name" value="Transcription Factor, Ets-1"/>
    <property type="match status" value="1"/>
</dbReference>
<feature type="transmembrane region" description="Helical" evidence="2">
    <location>
        <begin position="192"/>
        <end position="215"/>
    </location>
</feature>
<feature type="compositionally biased region" description="Pro residues" evidence="1">
    <location>
        <begin position="443"/>
        <end position="453"/>
    </location>
</feature>
<feature type="domain" description="SAM" evidence="3">
    <location>
        <begin position="555"/>
        <end position="620"/>
    </location>
</feature>
<organism evidence="4 5">
    <name type="scientific">Rhizoclosmatium globosum</name>
    <dbReference type="NCBI Taxonomy" id="329046"/>
    <lineage>
        <taxon>Eukaryota</taxon>
        <taxon>Fungi</taxon>
        <taxon>Fungi incertae sedis</taxon>
        <taxon>Chytridiomycota</taxon>
        <taxon>Chytridiomycota incertae sedis</taxon>
        <taxon>Chytridiomycetes</taxon>
        <taxon>Chytridiales</taxon>
        <taxon>Chytriomycetaceae</taxon>
        <taxon>Rhizoclosmatium</taxon>
    </lineage>
</organism>
<evidence type="ECO:0000313" key="5">
    <source>
        <dbReference type="Proteomes" id="UP000193642"/>
    </source>
</evidence>
<dbReference type="InterPro" id="IPR013761">
    <property type="entry name" value="SAM/pointed_sf"/>
</dbReference>
<comment type="caution">
    <text evidence="4">The sequence shown here is derived from an EMBL/GenBank/DDBJ whole genome shotgun (WGS) entry which is preliminary data.</text>
</comment>
<keyword evidence="2" id="KW-0472">Membrane</keyword>
<evidence type="ECO:0000313" key="4">
    <source>
        <dbReference type="EMBL" id="ORY36112.1"/>
    </source>
</evidence>
<dbReference type="InterPro" id="IPR001660">
    <property type="entry name" value="SAM"/>
</dbReference>
<evidence type="ECO:0000256" key="1">
    <source>
        <dbReference type="SAM" id="MobiDB-lite"/>
    </source>
</evidence>
<sequence>MGDMANNETEVIQYKGIQFFTGGTCSARDTAVLDYRPYAKGGCSEDKCGIGQYGLSSSFCVSSSSDTLPSTTSSFFGKNVTYAQVKFWNGPGCTGLIRNVHYKLNTCVSSQSKGDNSNSYKLAYSVDGGTSTLRNMRYSDPFCQVEIPDASKLMDTVTRNCTAGPLWGDYYLVNIVQTLDVPLRDGSNPNPALGAIIGGAVAGVLAISIGIFLFIRRRKNKEIDIPIPAPKFPPPPDHVSENSDVINQADMHPFAEQIRRHSQNSPSLAIDHSNIRYSQPLDSANNNRNSLYSQSVVLEPVNQRYSQSFALDPIPINNNRNSQFTQNFAIDPINNRNSQYSQNFVLESANSRHSQHLDSANNRNSQYSQNLVIDFPINNNNNNRNSQVISQNFINLDANPSFRGSSPLPSSHEPIRMYTPASSSVPSAPQRLSSNLSSTYSMHPPPSTHPAPIPVQQLQQVPLQQQPQQQPHYQHALARTWTETSDDPSSSVTSAAAKRQSMYEVLSETASSIAHYAPTTPIIAPTPTPHTSTDPFQQERLEIIELKLPSNPMEWTIEDAASYVSKFAGGVDYLPAMQTEEIDGKCLLVLSDKQLLTVLKITILGRQTRLLNKLQRLKALSASMNVVVEPEVLVGSHDPGWGMMTMPPAYQTVKKEED</sequence>
<dbReference type="SMART" id="SM00454">
    <property type="entry name" value="SAM"/>
    <property type="match status" value="1"/>
</dbReference>